<protein>
    <submittedName>
        <fullName evidence="2">Uncharacterized protein</fullName>
    </submittedName>
</protein>
<sequence>MLFRRSFSRSSRSSRASTASLSDSDGDSFVSTSSALSAHAADGLATNDTLLWHRMLALQRQYHCYNSARMSAALQDDTMAIPPRACLDLLNDSIATADLCDEARAHVDQLRNNDFSSHTNTNDKRPASWSRYGRIKRRRMRRREE</sequence>
<evidence type="ECO:0000256" key="1">
    <source>
        <dbReference type="SAM" id="MobiDB-lite"/>
    </source>
</evidence>
<feature type="region of interest" description="Disordered" evidence="1">
    <location>
        <begin position="113"/>
        <end position="145"/>
    </location>
</feature>
<name>S3C705_OPHP1</name>
<dbReference type="eggNOG" id="ENOG502RJMG">
    <property type="taxonomic scope" value="Eukaryota"/>
</dbReference>
<feature type="compositionally biased region" description="Low complexity" evidence="1">
    <location>
        <begin position="1"/>
        <end position="23"/>
    </location>
</feature>
<reference evidence="2 3" key="1">
    <citation type="journal article" date="2013" name="BMC Genomics">
        <title>The genome and transcriptome of the pine saprophyte Ophiostoma piceae, and a comparison with the bark beetle-associated pine pathogen Grosmannia clavigera.</title>
        <authorList>
            <person name="Haridas S."/>
            <person name="Wang Y."/>
            <person name="Lim L."/>
            <person name="Massoumi Alamouti S."/>
            <person name="Jackman S."/>
            <person name="Docking R."/>
            <person name="Robertson G."/>
            <person name="Birol I."/>
            <person name="Bohlmann J."/>
            <person name="Breuil C."/>
        </authorList>
    </citation>
    <scope>NUCLEOTIDE SEQUENCE [LARGE SCALE GENOMIC DNA]</scope>
    <source>
        <strain evidence="2 3">UAMH 11346</strain>
    </source>
</reference>
<feature type="compositionally biased region" description="Basic residues" evidence="1">
    <location>
        <begin position="133"/>
        <end position="145"/>
    </location>
</feature>
<dbReference type="VEuPathDB" id="FungiDB:F503_07080"/>
<feature type="region of interest" description="Disordered" evidence="1">
    <location>
        <begin position="1"/>
        <end position="27"/>
    </location>
</feature>
<organism evidence="2 3">
    <name type="scientific">Ophiostoma piceae (strain UAMH 11346)</name>
    <name type="common">Sap stain fungus</name>
    <dbReference type="NCBI Taxonomy" id="1262450"/>
    <lineage>
        <taxon>Eukaryota</taxon>
        <taxon>Fungi</taxon>
        <taxon>Dikarya</taxon>
        <taxon>Ascomycota</taxon>
        <taxon>Pezizomycotina</taxon>
        <taxon>Sordariomycetes</taxon>
        <taxon>Sordariomycetidae</taxon>
        <taxon>Ophiostomatales</taxon>
        <taxon>Ophiostomataceae</taxon>
        <taxon>Ophiostoma</taxon>
    </lineage>
</organism>
<evidence type="ECO:0000313" key="3">
    <source>
        <dbReference type="Proteomes" id="UP000016923"/>
    </source>
</evidence>
<gene>
    <name evidence="2" type="ORF">F503_07080</name>
</gene>
<dbReference type="Proteomes" id="UP000016923">
    <property type="component" value="Unassembled WGS sequence"/>
</dbReference>
<dbReference type="AlphaFoldDB" id="S3C705"/>
<dbReference type="HOGENOM" id="CLU_1787376_0_0_1"/>
<evidence type="ECO:0000313" key="2">
    <source>
        <dbReference type="EMBL" id="EPE09304.1"/>
    </source>
</evidence>
<keyword evidence="3" id="KW-1185">Reference proteome</keyword>
<dbReference type="EMBL" id="KE148147">
    <property type="protein sequence ID" value="EPE09304.1"/>
    <property type="molecule type" value="Genomic_DNA"/>
</dbReference>
<dbReference type="OrthoDB" id="3553044at2759"/>
<proteinExistence type="predicted"/>
<accession>S3C705</accession>